<evidence type="ECO:0000256" key="6">
    <source>
        <dbReference type="ARBA" id="ARBA00047561"/>
    </source>
</evidence>
<dbReference type="InterPro" id="IPR028161">
    <property type="entry name" value="Met8-like"/>
</dbReference>
<evidence type="ECO:0000313" key="8">
    <source>
        <dbReference type="EMBL" id="BCJ85048.1"/>
    </source>
</evidence>
<dbReference type="SUPFAM" id="SSF51735">
    <property type="entry name" value="NAD(P)-binding Rossmann-fold domains"/>
    <property type="match status" value="1"/>
</dbReference>
<keyword evidence="4" id="KW-0520">NAD</keyword>
<keyword evidence="3" id="KW-0560">Oxidoreductase</keyword>
<dbReference type="UniPathway" id="UPA00262">
    <property type="reaction ID" value="UER00222"/>
</dbReference>
<comment type="pathway">
    <text evidence="1">Porphyrin-containing compound metabolism; siroheme biosynthesis; sirohydrochlorin from precorrin-2: step 1/1.</text>
</comment>
<dbReference type="InterPro" id="IPR028281">
    <property type="entry name" value="Sirohaem_synthase_central"/>
</dbReference>
<evidence type="ECO:0000256" key="5">
    <source>
        <dbReference type="ARBA" id="ARBA00023244"/>
    </source>
</evidence>
<dbReference type="PANTHER" id="PTHR35330:SF1">
    <property type="entry name" value="SIROHEME BIOSYNTHESIS PROTEIN MET8"/>
    <property type="match status" value="1"/>
</dbReference>
<dbReference type="Gene3D" id="3.40.50.720">
    <property type="entry name" value="NAD(P)-binding Rossmann-like Domain"/>
    <property type="match status" value="1"/>
</dbReference>
<evidence type="ECO:0000256" key="3">
    <source>
        <dbReference type="ARBA" id="ARBA00023002"/>
    </source>
</evidence>
<evidence type="ECO:0000256" key="2">
    <source>
        <dbReference type="ARBA" id="ARBA00012400"/>
    </source>
</evidence>
<dbReference type="Pfam" id="PF14824">
    <property type="entry name" value="Sirohm_synth_M"/>
    <property type="match status" value="1"/>
</dbReference>
<protein>
    <recommendedName>
        <fullName evidence="2">precorrin-2 dehydrogenase</fullName>
        <ecNumber evidence="2">1.3.1.76</ecNumber>
    </recommendedName>
</protein>
<evidence type="ECO:0000313" key="9">
    <source>
        <dbReference type="Proteomes" id="UP000593802"/>
    </source>
</evidence>
<organism evidence="8 9">
    <name type="scientific">Effusibacillus dendaii</name>
    <dbReference type="NCBI Taxonomy" id="2743772"/>
    <lineage>
        <taxon>Bacteria</taxon>
        <taxon>Bacillati</taxon>
        <taxon>Bacillota</taxon>
        <taxon>Bacilli</taxon>
        <taxon>Bacillales</taxon>
        <taxon>Alicyclobacillaceae</taxon>
        <taxon>Effusibacillus</taxon>
    </lineage>
</organism>
<dbReference type="GO" id="GO:0043115">
    <property type="term" value="F:precorrin-2 dehydrogenase activity"/>
    <property type="evidence" value="ECO:0007669"/>
    <property type="project" value="UniProtKB-EC"/>
</dbReference>
<reference evidence="8 9" key="1">
    <citation type="submission" date="2020-08" db="EMBL/GenBank/DDBJ databases">
        <title>Complete Genome Sequence of Effusibacillus dendaii Strain skT53, Isolated from Farmland soil.</title>
        <authorList>
            <person name="Konishi T."/>
            <person name="Kawasaki H."/>
        </authorList>
    </citation>
    <scope>NUCLEOTIDE SEQUENCE [LARGE SCALE GENOMIC DNA]</scope>
    <source>
        <strain evidence="9">skT53</strain>
    </source>
</reference>
<accession>A0A7I8D4K4</accession>
<dbReference type="InterPro" id="IPR042518">
    <property type="entry name" value="SirC_C"/>
</dbReference>
<dbReference type="NCBIfam" id="TIGR01470">
    <property type="entry name" value="cysG_Nterm"/>
    <property type="match status" value="1"/>
</dbReference>
<proteinExistence type="predicted"/>
<dbReference type="PANTHER" id="PTHR35330">
    <property type="entry name" value="SIROHEME BIOSYNTHESIS PROTEIN MET8"/>
    <property type="match status" value="1"/>
</dbReference>
<keyword evidence="5" id="KW-0627">Porphyrin biosynthesis</keyword>
<keyword evidence="9" id="KW-1185">Reference proteome</keyword>
<dbReference type="EMBL" id="AP023366">
    <property type="protein sequence ID" value="BCJ85048.1"/>
    <property type="molecule type" value="Genomic_DNA"/>
</dbReference>
<dbReference type="Proteomes" id="UP000593802">
    <property type="component" value="Chromosome"/>
</dbReference>
<dbReference type="Pfam" id="PF13241">
    <property type="entry name" value="NAD_binding_7"/>
    <property type="match status" value="1"/>
</dbReference>
<dbReference type="InterPro" id="IPR036291">
    <property type="entry name" value="NAD(P)-bd_dom_sf"/>
</dbReference>
<dbReference type="AlphaFoldDB" id="A0A7I8D4K4"/>
<dbReference type="GO" id="GO:0004325">
    <property type="term" value="F:ferrochelatase activity"/>
    <property type="evidence" value="ECO:0007669"/>
    <property type="project" value="InterPro"/>
</dbReference>
<sequence>MGKNWFGAFLDMSGQLCVVIGGGQVAERRVQSVLVRNAKVRVVSPNLTEKLTVLAERGQIEHIHRSFQPGDTRGAFLTIAATNSSSVNRQAITEARSEGRLANGVHAADEGNLLFPAVLERGPLQVAITTSGLGPALARLIREELESYFGDEYGTYLDKLASVRERLLQTIDEEPIRTEILRQIVRSDVRELLRERNAAEADRIIQLIIEGREKQ</sequence>
<name>A0A7I8D4K4_9BACL</name>
<gene>
    <name evidence="8" type="ORF">skT53_00330</name>
</gene>
<dbReference type="KEGG" id="eff:skT53_00330"/>
<comment type="catalytic activity">
    <reaction evidence="6">
        <text>precorrin-2 + NAD(+) = sirohydrochlorin + NADH + 2 H(+)</text>
        <dbReference type="Rhea" id="RHEA:15613"/>
        <dbReference type="ChEBI" id="CHEBI:15378"/>
        <dbReference type="ChEBI" id="CHEBI:57540"/>
        <dbReference type="ChEBI" id="CHEBI:57945"/>
        <dbReference type="ChEBI" id="CHEBI:58351"/>
        <dbReference type="ChEBI" id="CHEBI:58827"/>
        <dbReference type="EC" id="1.3.1.76"/>
    </reaction>
</comment>
<evidence type="ECO:0000259" key="7">
    <source>
        <dbReference type="Pfam" id="PF14824"/>
    </source>
</evidence>
<dbReference type="Gene3D" id="1.10.8.610">
    <property type="entry name" value="SirC, precorrin-2 dehydrogenase, C-terminal helical domain-like"/>
    <property type="match status" value="1"/>
</dbReference>
<evidence type="ECO:0000256" key="4">
    <source>
        <dbReference type="ARBA" id="ARBA00023027"/>
    </source>
</evidence>
<dbReference type="SUPFAM" id="SSF75615">
    <property type="entry name" value="Siroheme synthase middle domains-like"/>
    <property type="match status" value="1"/>
</dbReference>
<dbReference type="RefSeq" id="WP_200759217.1">
    <property type="nucleotide sequence ID" value="NZ_AP023366.1"/>
</dbReference>
<dbReference type="EC" id="1.3.1.76" evidence="2"/>
<evidence type="ECO:0000256" key="1">
    <source>
        <dbReference type="ARBA" id="ARBA00005010"/>
    </source>
</evidence>
<dbReference type="InterPro" id="IPR006367">
    <property type="entry name" value="Sirohaem_synthase_N"/>
</dbReference>
<dbReference type="GO" id="GO:0019354">
    <property type="term" value="P:siroheme biosynthetic process"/>
    <property type="evidence" value="ECO:0007669"/>
    <property type="project" value="UniProtKB-UniPathway"/>
</dbReference>
<feature type="domain" description="Siroheme synthase central" evidence="7">
    <location>
        <begin position="121"/>
        <end position="147"/>
    </location>
</feature>